<feature type="region of interest" description="Disordered" evidence="1">
    <location>
        <begin position="1"/>
        <end position="54"/>
    </location>
</feature>
<evidence type="ECO:0000313" key="3">
    <source>
        <dbReference type="Proteomes" id="UP000006174"/>
    </source>
</evidence>
<dbReference type="HOGENOM" id="CLU_087702_0_0_1"/>
<protein>
    <submittedName>
        <fullName evidence="2">Uncharacterized protein</fullName>
    </submittedName>
</protein>
<dbReference type="AlphaFoldDB" id="I2FZK5"/>
<proteinExistence type="predicted"/>
<organism evidence="2 3">
    <name type="scientific">Ustilago hordei</name>
    <name type="common">Barley covered smut fungus</name>
    <dbReference type="NCBI Taxonomy" id="120017"/>
    <lineage>
        <taxon>Eukaryota</taxon>
        <taxon>Fungi</taxon>
        <taxon>Dikarya</taxon>
        <taxon>Basidiomycota</taxon>
        <taxon>Ustilaginomycotina</taxon>
        <taxon>Ustilaginomycetes</taxon>
        <taxon>Ustilaginales</taxon>
        <taxon>Ustilaginaceae</taxon>
        <taxon>Ustilago</taxon>
    </lineage>
</organism>
<dbReference type="Proteomes" id="UP000006174">
    <property type="component" value="Unassembled WGS sequence"/>
</dbReference>
<name>I2FZK5_USTHO</name>
<reference evidence="2 3" key="1">
    <citation type="journal article" date="2012" name="Plant Cell">
        <title>Genome comparison of barley and maize smut fungi reveals targeted loss of RNA silencing components and species-specific presence of transposable elements.</title>
        <authorList>
            <person name="Laurie J.D."/>
            <person name="Ali S."/>
            <person name="Linning R."/>
            <person name="Mannhaupt G."/>
            <person name="Wong P."/>
            <person name="Gueldener U."/>
            <person name="Muensterkoetter M."/>
            <person name="Moore R."/>
            <person name="Kahmann R."/>
            <person name="Bakkeren G."/>
            <person name="Schirawski J."/>
        </authorList>
    </citation>
    <scope>NUCLEOTIDE SEQUENCE [LARGE SCALE GENOMIC DNA]</scope>
    <source>
        <strain evidence="3">Uh4875-4</strain>
    </source>
</reference>
<evidence type="ECO:0000256" key="1">
    <source>
        <dbReference type="SAM" id="MobiDB-lite"/>
    </source>
</evidence>
<dbReference type="OrthoDB" id="10358431at2759"/>
<gene>
    <name evidence="2" type="ORF">UHOR_03409</name>
</gene>
<evidence type="ECO:0000313" key="2">
    <source>
        <dbReference type="EMBL" id="CCF52348.1"/>
    </source>
</evidence>
<comment type="caution">
    <text evidence="2">The sequence shown here is derived from an EMBL/GenBank/DDBJ whole genome shotgun (WGS) entry which is preliminary data.</text>
</comment>
<accession>I2FZK5</accession>
<keyword evidence="3" id="KW-1185">Reference proteome</keyword>
<sequence>MVDKTDSQAGANEAAKRSRRTKKTIVIQQTQAENTANDDNEIDDKPDYESDSNDIGKQYSFHTLAKLLKLVPKLTTQNYYSWSAHVISFLQSVLHAMEHLEGVYNPDHPKWSCPFDDALTNAVQGTIDTIGKYNVNYLMINIIREYLTFGQVWSKIKNSLGDKATRASCWLALITQLGDTRMFHANAQKLIQEIRTIQAEGSTLGRPFADNTCKRSRARD</sequence>
<feature type="compositionally biased region" description="Polar residues" evidence="1">
    <location>
        <begin position="26"/>
        <end position="35"/>
    </location>
</feature>
<dbReference type="EMBL" id="CAGI01000173">
    <property type="protein sequence ID" value="CCF52348.1"/>
    <property type="molecule type" value="Genomic_DNA"/>
</dbReference>